<dbReference type="InterPro" id="IPR029056">
    <property type="entry name" value="Ribokinase-like"/>
</dbReference>
<gene>
    <name evidence="3" type="ORF">H0A76_12940</name>
</gene>
<accession>A0A853F844</accession>
<reference evidence="3 4" key="1">
    <citation type="submission" date="2020-05" db="EMBL/GenBank/DDBJ databases">
        <title>Horizontal transmission and recombination maintain forever young bacterial symbiont genomes.</title>
        <authorList>
            <person name="Russell S.L."/>
            <person name="Pepper-Tunick E."/>
            <person name="Svedberg J."/>
            <person name="Byrne A."/>
            <person name="Ruelas Castillo J."/>
            <person name="Vollmers C."/>
            <person name="Beinart R.A."/>
            <person name="Corbett-Detig R."/>
        </authorList>
    </citation>
    <scope>NUCLEOTIDE SEQUENCE [LARGE SCALE GENOMIC DNA]</scope>
    <source>
        <strain evidence="3">455</strain>
    </source>
</reference>
<protein>
    <submittedName>
        <fullName evidence="3">Carbohydrate kinase family protein</fullName>
    </submittedName>
</protein>
<dbReference type="Gene3D" id="3.40.1190.20">
    <property type="match status" value="1"/>
</dbReference>
<feature type="region of interest" description="Disordered" evidence="1">
    <location>
        <begin position="8"/>
        <end position="34"/>
    </location>
</feature>
<dbReference type="SUPFAM" id="SSF53613">
    <property type="entry name" value="Ribokinase-like"/>
    <property type="match status" value="1"/>
</dbReference>
<evidence type="ECO:0000313" key="3">
    <source>
        <dbReference type="EMBL" id="NYT28669.1"/>
    </source>
</evidence>
<dbReference type="AlphaFoldDB" id="A0A853F844"/>
<evidence type="ECO:0000259" key="2">
    <source>
        <dbReference type="Pfam" id="PF00294"/>
    </source>
</evidence>
<evidence type="ECO:0000256" key="1">
    <source>
        <dbReference type="SAM" id="MobiDB-lite"/>
    </source>
</evidence>
<sequence>PLIKKVVKAADSHRKQKGLTLPYSKTQSPQDPTGCGDAYRAGLLYGLMNDMDWKTTGQLAGLLGAIKIAHLGTQNHQFDLTEIEYLYQQNYGELLF</sequence>
<feature type="non-terminal residue" evidence="3">
    <location>
        <position position="1"/>
    </location>
</feature>
<dbReference type="Pfam" id="PF00294">
    <property type="entry name" value="PfkB"/>
    <property type="match status" value="1"/>
</dbReference>
<dbReference type="InterPro" id="IPR011611">
    <property type="entry name" value="PfkB_dom"/>
</dbReference>
<feature type="domain" description="Carbohydrate kinase PfkB" evidence="2">
    <location>
        <begin position="17"/>
        <end position="75"/>
    </location>
</feature>
<keyword evidence="3" id="KW-0418">Kinase</keyword>
<proteinExistence type="predicted"/>
<name>A0A853F844_9GAMM</name>
<comment type="caution">
    <text evidence="3">The sequence shown here is derived from an EMBL/GenBank/DDBJ whole genome shotgun (WGS) entry which is preliminary data.</text>
</comment>
<organism evidence="3 4">
    <name type="scientific">Candidatus Thiodubiliella endoseptemdiera</name>
    <dbReference type="NCBI Taxonomy" id="2738886"/>
    <lineage>
        <taxon>Bacteria</taxon>
        <taxon>Pseudomonadati</taxon>
        <taxon>Pseudomonadota</taxon>
        <taxon>Gammaproteobacteria</taxon>
        <taxon>Candidatus Pseudothioglobaceae</taxon>
        <taxon>Candidatus Thiodubiliella</taxon>
    </lineage>
</organism>
<dbReference type="Proteomes" id="UP000568751">
    <property type="component" value="Unassembled WGS sequence"/>
</dbReference>
<dbReference type="EMBL" id="JACCHT010000012">
    <property type="protein sequence ID" value="NYT28669.1"/>
    <property type="molecule type" value="Genomic_DNA"/>
</dbReference>
<evidence type="ECO:0000313" key="4">
    <source>
        <dbReference type="Proteomes" id="UP000568751"/>
    </source>
</evidence>
<keyword evidence="3" id="KW-0808">Transferase</keyword>
<dbReference type="GO" id="GO:0016301">
    <property type="term" value="F:kinase activity"/>
    <property type="evidence" value="ECO:0007669"/>
    <property type="project" value="UniProtKB-KW"/>
</dbReference>